<dbReference type="RefSeq" id="WP_166153340.1">
    <property type="nucleotide sequence ID" value="NZ_JAAOIW010000010.1"/>
</dbReference>
<comment type="subcellular location">
    <subcellularLocation>
        <location evidence="1">Cell envelope</location>
    </subcellularLocation>
</comment>
<dbReference type="Pfam" id="PF09479">
    <property type="entry name" value="Flg_new"/>
    <property type="match status" value="1"/>
</dbReference>
<dbReference type="Proteomes" id="UP001165962">
    <property type="component" value="Unassembled WGS sequence"/>
</dbReference>
<accession>A0ABX0JH76</accession>
<evidence type="ECO:0000313" key="6">
    <source>
        <dbReference type="Proteomes" id="UP001165962"/>
    </source>
</evidence>
<proteinExistence type="predicted"/>
<dbReference type="InterPro" id="IPR013378">
    <property type="entry name" value="InlB-like_B-rpt"/>
</dbReference>
<dbReference type="InterPro" id="IPR042229">
    <property type="entry name" value="Listeria/Bacterioides_rpt_sf"/>
</dbReference>
<dbReference type="InterPro" id="IPR056284">
    <property type="entry name" value="AIR9-like_A9"/>
</dbReference>
<dbReference type="InterPro" id="IPR051465">
    <property type="entry name" value="Cell_Envelope_Struct_Comp"/>
</dbReference>
<feature type="domain" description="SLH" evidence="4">
    <location>
        <begin position="1039"/>
        <end position="1100"/>
    </location>
</feature>
<keyword evidence="6" id="KW-1185">Reference proteome</keyword>
<protein>
    <recommendedName>
        <fullName evidence="4">SLH domain-containing protein</fullName>
    </recommendedName>
</protein>
<feature type="domain" description="SLH" evidence="4">
    <location>
        <begin position="908"/>
        <end position="967"/>
    </location>
</feature>
<dbReference type="EMBL" id="JAAOIW010000010">
    <property type="protein sequence ID" value="NHN33045.1"/>
    <property type="molecule type" value="Genomic_DNA"/>
</dbReference>
<dbReference type="PROSITE" id="PS51272">
    <property type="entry name" value="SLH"/>
    <property type="match status" value="3"/>
</dbReference>
<evidence type="ECO:0000256" key="2">
    <source>
        <dbReference type="SAM" id="MobiDB-lite"/>
    </source>
</evidence>
<dbReference type="SUPFAM" id="SSF63825">
    <property type="entry name" value="YWTD domain"/>
    <property type="match status" value="1"/>
</dbReference>
<dbReference type="Gene3D" id="2.60.40.2700">
    <property type="match status" value="1"/>
</dbReference>
<evidence type="ECO:0000256" key="3">
    <source>
        <dbReference type="SAM" id="SignalP"/>
    </source>
</evidence>
<dbReference type="Pfam" id="PF12733">
    <property type="entry name" value="Cadherin-like"/>
    <property type="match status" value="2"/>
</dbReference>
<keyword evidence="3" id="KW-0732">Signal</keyword>
<comment type="caution">
    <text evidence="5">The sequence shown here is derived from an EMBL/GenBank/DDBJ whole genome shotgun (WGS) entry which is preliminary data.</text>
</comment>
<evidence type="ECO:0000256" key="1">
    <source>
        <dbReference type="ARBA" id="ARBA00004196"/>
    </source>
</evidence>
<reference evidence="5" key="1">
    <citation type="submission" date="2020-03" db="EMBL/GenBank/DDBJ databases">
        <title>Draft sequencing of Paenibacilllus sp. S3N08.</title>
        <authorList>
            <person name="Kim D.-U."/>
        </authorList>
    </citation>
    <scope>NUCLEOTIDE SEQUENCE</scope>
    <source>
        <strain evidence="5">S3N08</strain>
    </source>
</reference>
<organism evidence="5 6">
    <name type="scientific">Paenibacillus agricola</name>
    <dbReference type="NCBI Taxonomy" id="2716264"/>
    <lineage>
        <taxon>Bacteria</taxon>
        <taxon>Bacillati</taxon>
        <taxon>Bacillota</taxon>
        <taxon>Bacilli</taxon>
        <taxon>Bacillales</taxon>
        <taxon>Paenibacillaceae</taxon>
        <taxon>Paenibacillus</taxon>
    </lineage>
</organism>
<name>A0ABX0JH76_9BACL</name>
<gene>
    <name evidence="5" type="ORF">G9U52_24825</name>
</gene>
<dbReference type="Pfam" id="PF23197">
    <property type="entry name" value="IG_AIR9"/>
    <property type="match status" value="1"/>
</dbReference>
<dbReference type="PANTHER" id="PTHR43308:SF5">
    <property type="entry name" value="S-LAYER PROTEIN _ PEPTIDOGLYCAN ENDO-BETA-N-ACETYLGLUCOSAMINIDASE"/>
    <property type="match status" value="1"/>
</dbReference>
<feature type="chain" id="PRO_5045421305" description="SLH domain-containing protein" evidence="3">
    <location>
        <begin position="29"/>
        <end position="1100"/>
    </location>
</feature>
<dbReference type="Gene3D" id="2.60.40.4270">
    <property type="entry name" value="Listeria-Bacteroides repeat domain"/>
    <property type="match status" value="1"/>
</dbReference>
<dbReference type="Pfam" id="PF00395">
    <property type="entry name" value="SLH"/>
    <property type="match status" value="3"/>
</dbReference>
<dbReference type="InterPro" id="IPR001119">
    <property type="entry name" value="SLH_dom"/>
</dbReference>
<dbReference type="NCBIfam" id="TIGR02543">
    <property type="entry name" value="List_Bact_rpt"/>
    <property type="match status" value="1"/>
</dbReference>
<sequence length="1100" mass="115790">MKQTFKKSLLLLLTLLLMSSLSMQHAFAFTDVSFTALSITYHNGEVYAAGTGTPKGIIKIADNGTPSSIVTDTPYNSLASFDFDSSGNLYYILDNLSGTVHDIYKISNSNLTSGAFSVSGNPSQVTTLLTGSSTPSTGQLYGLAIQPQTGDLYFGGYNTKKIYKILSSDLSGSTLSITDTTKVHEVLGTWTSIVGDLAFDSLGNLYFNDFGSTKINKVLAADLSDNNTIDTPTVFLTLTGVALYGITFNSQDRLYYSNLSKLRLYDAAPVASNVSITGTAWIGNTLTGSYSYSDMESDAEGATAFKWYRADDSTGTNKAAIPSATSQSYTITQSDNGKFIGFSVKPASTNGTVGTEAFSAYKAPVLLSSNAELSSLTLSSGPLSTTFDKLTTSYTSSVANSVSTLTVTAVVYDANSTMAMRVYDSSNQLLSGYPVSLTSAAASSAIPLSVGSSRIEVTVTAQDGTTTKMYTVNVTRAAGAASTVTYNGNSHTGGSVPIDIGTYEQGVAVSVYGNTGGLSKTGYTFAGWNTAADGTGTSYAAASTFNMGSANVELYAQWIQGTLTNIAELSQLTLSEVTLDPVFAKSTTAYAAIVPNFMNTTTVTASVYDSSGLALLQINGTTVASGQASAPISLNVGQNTIQVEVTAPDGVTKKLYTVTVSRLRSNSSSPSTSTTASPDSNTGFRVFVNGQPQDQIATGTASTIDGQTVMTAKVDKVKLEEQLAKEGNGATVVIPVTANVGKVSALLTGDAVKLMENKQAVLVIQTVNGNYELPASELLIDRLSNLLGEQVKLSDIVVQVDIGKSDAAKVTLMQNLGEEGGYSVVVAPVDFTVTASYNGKTVTIDKFSSYVLREIPLPDGVDASKITTAIVLEPDGTVRHVPTYVTVRDGRSFAVINSLTNSTYSVIWHPMTFTDVRGHWSQDIVNEMASRMVVTGADSNHYKPDAAITRAEFAAITVRGLGLADNGKATAFTDVMASEWYVGAVAKAKEYAIIEGYEDGTFRPSQTITRQEAMVMIARAMKLAGLETNVNSAEQESVLAGFADNKSIGGWARQAIAATVKNQLVNGLESGLMPTSNITRAETAAIIQRMLKTAGVIQAK</sequence>
<evidence type="ECO:0000259" key="4">
    <source>
        <dbReference type="PROSITE" id="PS51272"/>
    </source>
</evidence>
<feature type="domain" description="SLH" evidence="4">
    <location>
        <begin position="968"/>
        <end position="1031"/>
    </location>
</feature>
<dbReference type="InterPro" id="IPR025883">
    <property type="entry name" value="Cadherin-like_domain"/>
</dbReference>
<feature type="compositionally biased region" description="Low complexity" evidence="2">
    <location>
        <begin position="664"/>
        <end position="682"/>
    </location>
</feature>
<dbReference type="PANTHER" id="PTHR43308">
    <property type="entry name" value="OUTER MEMBRANE PROTEIN ALPHA-RELATED"/>
    <property type="match status" value="1"/>
</dbReference>
<evidence type="ECO:0000313" key="5">
    <source>
        <dbReference type="EMBL" id="NHN33045.1"/>
    </source>
</evidence>
<feature type="signal peptide" evidence="3">
    <location>
        <begin position="1"/>
        <end position="28"/>
    </location>
</feature>
<feature type="region of interest" description="Disordered" evidence="2">
    <location>
        <begin position="664"/>
        <end position="683"/>
    </location>
</feature>